<dbReference type="InterPro" id="IPR028203">
    <property type="entry name" value="PSII_CF48-like_dom"/>
</dbReference>
<feature type="domain" description="Photosynthesis system II assembly factor Ycf48/Hcf136-like" evidence="4">
    <location>
        <begin position="184"/>
        <end position="334"/>
    </location>
</feature>
<dbReference type="OrthoDB" id="9813892at2"/>
<protein>
    <submittedName>
        <fullName evidence="5">Photosystem II stability/assembly factor-like uncharacterized protein</fullName>
    </submittedName>
</protein>
<evidence type="ECO:0000259" key="4">
    <source>
        <dbReference type="Pfam" id="PF14870"/>
    </source>
</evidence>
<dbReference type="EMBL" id="QEKQ01000001">
    <property type="protein sequence ID" value="PVY79169.1"/>
    <property type="molecule type" value="Genomic_DNA"/>
</dbReference>
<name>A0A2U1D1B8_9GAMM</name>
<feature type="coiled-coil region" evidence="3">
    <location>
        <begin position="126"/>
        <end position="175"/>
    </location>
</feature>
<gene>
    <name evidence="5" type="ORF">C8D92_101377</name>
</gene>
<keyword evidence="1" id="KW-0602">Photosynthesis</keyword>
<dbReference type="PANTHER" id="PTHR47199">
    <property type="entry name" value="PHOTOSYSTEM II STABILITY/ASSEMBLY FACTOR HCF136, CHLOROPLASTIC"/>
    <property type="match status" value="1"/>
</dbReference>
<dbReference type="CDD" id="cd15482">
    <property type="entry name" value="Sialidase_non-viral"/>
    <property type="match status" value="1"/>
</dbReference>
<accession>A0A2U1D1B8</accession>
<dbReference type="GO" id="GO:0009523">
    <property type="term" value="C:photosystem II"/>
    <property type="evidence" value="ECO:0007669"/>
    <property type="project" value="UniProtKB-KW"/>
</dbReference>
<proteinExistence type="predicted"/>
<sequence>MATPPWIRRTAGVLLGTALTVGSPVTLAEIGDVLETPARETKLADENLLTDLERAGDRLVAVGERGHIIYSDDQGETWRQAEVPVQVTLTGVDFPNATKGWAVGHGGVILHSPDGGESWEKQLDGWEAVEKLAASLEEKIARMKEQIEEAPEEEKADLEWDMEGVQITLENLKADQALGPWKPFLDVAFQNATTGFAIGAYGFVFRTTDGGETWQDWSSNVPNPDGFHLNGLAELTGGALLMVGEAGTMYRSTDEGESWESVQSPYTGSWFHVIATGNVNEAIAFGLRGNTFRTTDMGRSWTAVTDTSDSTLNNGVVNGDGRITLVGNGGAVLVSTNDGESFRPIFRDDREGVLDAEPISDTEMLLIGEGGVKRTDLKGRNL</sequence>
<reference evidence="5 6" key="1">
    <citation type="submission" date="2018-04" db="EMBL/GenBank/DDBJ databases">
        <title>Genomic Encyclopedia of Type Strains, Phase IV (KMG-IV): sequencing the most valuable type-strain genomes for metagenomic binning, comparative biology and taxonomic classification.</title>
        <authorList>
            <person name="Goeker M."/>
        </authorList>
    </citation>
    <scope>NUCLEOTIDE SEQUENCE [LARGE SCALE GENOMIC DNA]</scope>
    <source>
        <strain evidence="5 6">DSM 28688</strain>
    </source>
</reference>
<dbReference type="GO" id="GO:0015979">
    <property type="term" value="P:photosynthesis"/>
    <property type="evidence" value="ECO:0007669"/>
    <property type="project" value="UniProtKB-KW"/>
</dbReference>
<evidence type="ECO:0000256" key="2">
    <source>
        <dbReference type="ARBA" id="ARBA00023276"/>
    </source>
</evidence>
<keyword evidence="2" id="KW-0604">Photosystem II</keyword>
<dbReference type="PANTHER" id="PTHR47199:SF2">
    <property type="entry name" value="PHOTOSYSTEM II STABILITY_ASSEMBLY FACTOR HCF136, CHLOROPLASTIC"/>
    <property type="match status" value="1"/>
</dbReference>
<dbReference type="InterPro" id="IPR015943">
    <property type="entry name" value="WD40/YVTN_repeat-like_dom_sf"/>
</dbReference>
<feature type="domain" description="Photosynthesis system II assembly factor Ycf48/Hcf136-like" evidence="4">
    <location>
        <begin position="75"/>
        <end position="122"/>
    </location>
</feature>
<evidence type="ECO:0000256" key="1">
    <source>
        <dbReference type="ARBA" id="ARBA00022531"/>
    </source>
</evidence>
<organism evidence="5 6">
    <name type="scientific">Tamilnaduibacter salinus</name>
    <dbReference type="NCBI Taxonomy" id="1484056"/>
    <lineage>
        <taxon>Bacteria</taxon>
        <taxon>Pseudomonadati</taxon>
        <taxon>Pseudomonadota</taxon>
        <taxon>Gammaproteobacteria</taxon>
        <taxon>Pseudomonadales</taxon>
        <taxon>Marinobacteraceae</taxon>
        <taxon>Tamilnaduibacter</taxon>
    </lineage>
</organism>
<evidence type="ECO:0000313" key="6">
    <source>
        <dbReference type="Proteomes" id="UP000245887"/>
    </source>
</evidence>
<dbReference type="Proteomes" id="UP000245887">
    <property type="component" value="Unassembled WGS sequence"/>
</dbReference>
<dbReference type="Pfam" id="PF14870">
    <property type="entry name" value="PSII_BNR"/>
    <property type="match status" value="2"/>
</dbReference>
<dbReference type="AlphaFoldDB" id="A0A2U1D1B8"/>
<evidence type="ECO:0000313" key="5">
    <source>
        <dbReference type="EMBL" id="PVY79169.1"/>
    </source>
</evidence>
<dbReference type="Gene3D" id="2.130.10.10">
    <property type="entry name" value="YVTN repeat-like/Quinoprotein amine dehydrogenase"/>
    <property type="match status" value="2"/>
</dbReference>
<keyword evidence="3" id="KW-0175">Coiled coil</keyword>
<comment type="caution">
    <text evidence="5">The sequence shown here is derived from an EMBL/GenBank/DDBJ whole genome shotgun (WGS) entry which is preliminary data.</text>
</comment>
<dbReference type="SUPFAM" id="SSF110296">
    <property type="entry name" value="Oligoxyloglucan reducing end-specific cellobiohydrolase"/>
    <property type="match status" value="1"/>
</dbReference>
<dbReference type="RefSeq" id="WP_116918273.1">
    <property type="nucleotide sequence ID" value="NZ_QEKQ01000001.1"/>
</dbReference>
<evidence type="ECO:0000256" key="3">
    <source>
        <dbReference type="SAM" id="Coils"/>
    </source>
</evidence>